<dbReference type="PANTHER" id="PTHR19290">
    <property type="entry name" value="BASIC HELIX-LOOP-HELIX PROTEIN NEUROGENIN-RELATED"/>
    <property type="match status" value="1"/>
</dbReference>
<comment type="caution">
    <text evidence="3">The sequence shown here is derived from an EMBL/GenBank/DDBJ whole genome shotgun (WGS) entry which is preliminary data.</text>
</comment>
<evidence type="ECO:0000259" key="2">
    <source>
        <dbReference type="PROSITE" id="PS50888"/>
    </source>
</evidence>
<dbReference type="SMART" id="SM00353">
    <property type="entry name" value="HLH"/>
    <property type="match status" value="1"/>
</dbReference>
<dbReference type="Pfam" id="PF00010">
    <property type="entry name" value="HLH"/>
    <property type="match status" value="1"/>
</dbReference>
<dbReference type="PANTHER" id="PTHR19290:SF147">
    <property type="entry name" value="HELIX-LOOP-HELIX PROTEIN DELILAH"/>
    <property type="match status" value="1"/>
</dbReference>
<feature type="region of interest" description="Disordered" evidence="1">
    <location>
        <begin position="221"/>
        <end position="279"/>
    </location>
</feature>
<name>A0AAD4JV13_9MUSC</name>
<dbReference type="Gene3D" id="4.10.280.10">
    <property type="entry name" value="Helix-loop-helix DNA-binding domain"/>
    <property type="match status" value="1"/>
</dbReference>
<dbReference type="GO" id="GO:0046983">
    <property type="term" value="F:protein dimerization activity"/>
    <property type="evidence" value="ECO:0007669"/>
    <property type="project" value="InterPro"/>
</dbReference>
<proteinExistence type="predicted"/>
<dbReference type="InterPro" id="IPR011598">
    <property type="entry name" value="bHLH_dom"/>
</dbReference>
<feature type="region of interest" description="Disordered" evidence="1">
    <location>
        <begin position="17"/>
        <end position="124"/>
    </location>
</feature>
<dbReference type="GO" id="GO:0009653">
    <property type="term" value="P:anatomical structure morphogenesis"/>
    <property type="evidence" value="ECO:0007669"/>
    <property type="project" value="TreeGrafter"/>
</dbReference>
<feature type="compositionally biased region" description="Basic residues" evidence="1">
    <location>
        <begin position="229"/>
        <end position="248"/>
    </location>
</feature>
<feature type="compositionally biased region" description="Low complexity" evidence="1">
    <location>
        <begin position="61"/>
        <end position="111"/>
    </location>
</feature>
<feature type="compositionally biased region" description="Low complexity" evidence="1">
    <location>
        <begin position="249"/>
        <end position="279"/>
    </location>
</feature>
<keyword evidence="4" id="KW-1185">Reference proteome</keyword>
<dbReference type="GO" id="GO:0045944">
    <property type="term" value="P:positive regulation of transcription by RNA polymerase II"/>
    <property type="evidence" value="ECO:0007669"/>
    <property type="project" value="TreeGrafter"/>
</dbReference>
<feature type="domain" description="BHLH" evidence="2">
    <location>
        <begin position="117"/>
        <end position="176"/>
    </location>
</feature>
<dbReference type="InterPro" id="IPR036638">
    <property type="entry name" value="HLH_DNA-bd_sf"/>
</dbReference>
<dbReference type="PROSITE" id="PS50888">
    <property type="entry name" value="BHLH"/>
    <property type="match status" value="1"/>
</dbReference>
<dbReference type="GO" id="GO:0005634">
    <property type="term" value="C:nucleus"/>
    <property type="evidence" value="ECO:0007669"/>
    <property type="project" value="TreeGrafter"/>
</dbReference>
<protein>
    <recommendedName>
        <fullName evidence="2">BHLH domain-containing protein</fullName>
    </recommendedName>
</protein>
<sequence length="451" mass="48191">MKSSTYELHNYAELHMELDGDQLPAEASGKDTRKRKASNAASSRRGEKYSLRQKRQKRIPGEPAAAAPTASGTLATELQAMATATAATATKETATEKASAAKAKSSAKTKAPPLSKYRRKTANARERTRMREINMAFEQLRHCVPQSITGEDAANTNEKLTKITTLRLAMKYIGMLSESLQDPSYESDFLAECLRESANRAAHVSLDTDAEAEAEFELELEPLPLPPAKPKKQTKAGKKTPATKRQSKQAKQATTTTTTRTMMTTLTTTTALPTASTASSSPESCYASSSLGSPAFCAAASCSPSSAYASLSSAASTSSSSSSSSNAGHVDADSLLGMRHEQALSELNTLLLESDSDSLHCLDPESVSYQSLLATAESILPARGDLPISLHSSLEKPDVELSLRLLDHSTDSFDFGSDQQPSACISPLATLDSFHPFADLLHGEFPDLFLA</sequence>
<accession>A0AAD4JV13</accession>
<dbReference type="InterPro" id="IPR050359">
    <property type="entry name" value="bHLH_transcription_factors"/>
</dbReference>
<gene>
    <name evidence="3" type="ORF">KR093_008902</name>
</gene>
<reference evidence="3" key="1">
    <citation type="journal article" date="2021" name="Mol. Ecol. Resour.">
        <title>Phylogenomic analyses of the genus Drosophila reveals genomic signals of climate adaptation.</title>
        <authorList>
            <person name="Li F."/>
            <person name="Rane R.V."/>
            <person name="Luria V."/>
            <person name="Xiong Z."/>
            <person name="Chen J."/>
            <person name="Li Z."/>
            <person name="Catullo R.A."/>
            <person name="Griffin P.C."/>
            <person name="Schiffer M."/>
            <person name="Pearce S."/>
            <person name="Lee S.F."/>
            <person name="McElroy K."/>
            <person name="Stocker A."/>
            <person name="Shirriffs J."/>
            <person name="Cockerell F."/>
            <person name="Coppin C."/>
            <person name="Sgro C.M."/>
            <person name="Karger A."/>
            <person name="Cain J.W."/>
            <person name="Weber J.A."/>
            <person name="Santpere G."/>
            <person name="Kirschner M.W."/>
            <person name="Hoffmann A.A."/>
            <person name="Oakeshott J.G."/>
            <person name="Zhang G."/>
        </authorList>
    </citation>
    <scope>NUCLEOTIDE SEQUENCE</scope>
    <source>
        <strain evidence="3">BGI-SZ-2011g</strain>
    </source>
</reference>
<dbReference type="GO" id="GO:0070888">
    <property type="term" value="F:E-box binding"/>
    <property type="evidence" value="ECO:0007669"/>
    <property type="project" value="TreeGrafter"/>
</dbReference>
<dbReference type="GO" id="GO:0003700">
    <property type="term" value="F:DNA-binding transcription factor activity"/>
    <property type="evidence" value="ECO:0007669"/>
    <property type="project" value="TreeGrafter"/>
</dbReference>
<evidence type="ECO:0000313" key="4">
    <source>
        <dbReference type="Proteomes" id="UP001200034"/>
    </source>
</evidence>
<organism evidence="3 4">
    <name type="scientific">Drosophila rubida</name>
    <dbReference type="NCBI Taxonomy" id="30044"/>
    <lineage>
        <taxon>Eukaryota</taxon>
        <taxon>Metazoa</taxon>
        <taxon>Ecdysozoa</taxon>
        <taxon>Arthropoda</taxon>
        <taxon>Hexapoda</taxon>
        <taxon>Insecta</taxon>
        <taxon>Pterygota</taxon>
        <taxon>Neoptera</taxon>
        <taxon>Endopterygota</taxon>
        <taxon>Diptera</taxon>
        <taxon>Brachycera</taxon>
        <taxon>Muscomorpha</taxon>
        <taxon>Ephydroidea</taxon>
        <taxon>Drosophilidae</taxon>
        <taxon>Drosophila</taxon>
    </lineage>
</organism>
<dbReference type="SUPFAM" id="SSF47459">
    <property type="entry name" value="HLH, helix-loop-helix DNA-binding domain"/>
    <property type="match status" value="1"/>
</dbReference>
<dbReference type="EMBL" id="JAJJHW010003409">
    <property type="protein sequence ID" value="KAH8359812.1"/>
    <property type="molecule type" value="Genomic_DNA"/>
</dbReference>
<evidence type="ECO:0000313" key="3">
    <source>
        <dbReference type="EMBL" id="KAH8359812.1"/>
    </source>
</evidence>
<evidence type="ECO:0000256" key="1">
    <source>
        <dbReference type="SAM" id="MobiDB-lite"/>
    </source>
</evidence>
<dbReference type="AlphaFoldDB" id="A0AAD4JV13"/>
<dbReference type="CDD" id="cd11431">
    <property type="entry name" value="bHLH_TS_taxi_Dei"/>
    <property type="match status" value="1"/>
</dbReference>
<dbReference type="Proteomes" id="UP001200034">
    <property type="component" value="Unassembled WGS sequence"/>
</dbReference>